<dbReference type="GO" id="GO:0016301">
    <property type="term" value="F:kinase activity"/>
    <property type="evidence" value="ECO:0007669"/>
    <property type="project" value="UniProtKB-KW"/>
</dbReference>
<evidence type="ECO:0000256" key="3">
    <source>
        <dbReference type="ARBA" id="ARBA00022553"/>
    </source>
</evidence>
<feature type="transmembrane region" description="Helical" evidence="11">
    <location>
        <begin position="304"/>
        <end position="330"/>
    </location>
</feature>
<keyword evidence="4" id="KW-0808">Transferase</keyword>
<protein>
    <recommendedName>
        <fullName evidence="2">histidine kinase</fullName>
        <ecNumber evidence="2">2.7.13.3</ecNumber>
    </recommendedName>
</protein>
<feature type="coiled-coil region" evidence="9">
    <location>
        <begin position="480"/>
        <end position="507"/>
    </location>
</feature>
<evidence type="ECO:0000256" key="8">
    <source>
        <dbReference type="ARBA" id="ARBA00023012"/>
    </source>
</evidence>
<evidence type="ECO:0000256" key="7">
    <source>
        <dbReference type="ARBA" id="ARBA00022840"/>
    </source>
</evidence>
<keyword evidence="3" id="KW-0597">Phosphoprotein</keyword>
<feature type="region of interest" description="Disordered" evidence="10">
    <location>
        <begin position="681"/>
        <end position="733"/>
    </location>
</feature>
<comment type="catalytic activity">
    <reaction evidence="1">
        <text>ATP + protein L-histidine = ADP + protein N-phospho-L-histidine.</text>
        <dbReference type="EC" id="2.7.13.3"/>
    </reaction>
</comment>
<dbReference type="RefSeq" id="WP_203222759.1">
    <property type="nucleotide sequence ID" value="NZ_JAETXL010000006.1"/>
</dbReference>
<proteinExistence type="predicted"/>
<dbReference type="CDD" id="cd16917">
    <property type="entry name" value="HATPase_UhpB-NarQ-NarX-like"/>
    <property type="match status" value="1"/>
</dbReference>
<keyword evidence="14" id="KW-1185">Reference proteome</keyword>
<dbReference type="SUPFAM" id="SSF55781">
    <property type="entry name" value="GAF domain-like"/>
    <property type="match status" value="1"/>
</dbReference>
<keyword evidence="9" id="KW-0175">Coiled coil</keyword>
<dbReference type="EMBL" id="JAETXL010000006">
    <property type="protein sequence ID" value="MBL6278252.1"/>
    <property type="molecule type" value="Genomic_DNA"/>
</dbReference>
<dbReference type="Pfam" id="PF02518">
    <property type="entry name" value="HATPase_c"/>
    <property type="match status" value="1"/>
</dbReference>
<keyword evidence="7" id="KW-0067">ATP-binding</keyword>
<dbReference type="Proteomes" id="UP000661193">
    <property type="component" value="Unassembled WGS sequence"/>
</dbReference>
<keyword evidence="6 13" id="KW-0418">Kinase</keyword>
<evidence type="ECO:0000313" key="14">
    <source>
        <dbReference type="Proteomes" id="UP000661193"/>
    </source>
</evidence>
<keyword evidence="8" id="KW-0902">Two-component regulatory system</keyword>
<sequence>MTSHRTASERADVPTHPGHDVRLGWARRAAWPVCVATLLLSAAAVGLAVLNRAAVNDVTHLFLVVTNAVVGATVAARRPEHPIGWLALTSGFCFALQEACGQYAAHGLVVAPGSLPLAAALAWPQNWLWVPGNAAMALIPVFFPDGRPPSPTWRPAIWVVLVTGAAAMVTGALRPGANEQVAPVGAVNPLGVAGWQPIADLTAGAATLTSALVFLAAGATLAWQARRVRGVRRQQVKWLGYAVALAVTVVAARLVAGSTDGRPGLFPYGSVFWDLAGGISGALIPIAIGIAIRQHRLFDIDLLISRTAVFVALSTAVGGTYVLVVGLLGAGFDASASLPVSFVGAAAAALLVAPLRHWLQRRVNLLVYGERDDPYAVLARLGQRLEQTQDAAAVLATSTATVREALQLSYVEIATVDGWSYRLGVPPAEPVRLPLAAGEPVGHLLLGPRAGESALGARELRLLRDLARHIGVAVQAVRTLDRAQSLAADLQRSREQLVLAREEERRRLRRDLHDGLGPTLAGLTMRAEAAQELGPGAATQRLLEEIVVDARTAVADVRRLVNGLRPPALDTMDLAAALRSHVATGPADGPRVLVDVPATLPPLSAAAEVAAYLIAVEALNNARRHARADTVELRLWVEHGMLHLRVRDDGCGRRPGRPDGVGMHSMRERAEELGGSCVVTSTPGGGTEVTATLLTGTKGTDGSDPGTAGRRSRTVPGGTAGVAGHQCRHRGVR</sequence>
<feature type="transmembrane region" description="Helical" evidence="11">
    <location>
        <begin position="238"/>
        <end position="256"/>
    </location>
</feature>
<dbReference type="PANTHER" id="PTHR24421:SF10">
    <property type="entry name" value="NITRATE_NITRITE SENSOR PROTEIN NARQ"/>
    <property type="match status" value="1"/>
</dbReference>
<feature type="transmembrane region" description="Helical" evidence="11">
    <location>
        <begin position="58"/>
        <end position="76"/>
    </location>
</feature>
<reference evidence="13 14" key="1">
    <citation type="submission" date="2021-01" db="EMBL/GenBank/DDBJ databases">
        <title>Genome sequencing of Micromonospora fiedleri MG-37.</title>
        <authorList>
            <person name="Moreland P.E.J."/>
            <person name="Stach J.E.M."/>
        </authorList>
    </citation>
    <scope>NUCLEOTIDE SEQUENCE [LARGE SCALE GENOMIC DNA]</scope>
    <source>
        <strain evidence="13 14">MG-37</strain>
    </source>
</reference>
<comment type="caution">
    <text evidence="13">The sequence shown here is derived from an EMBL/GenBank/DDBJ whole genome shotgun (WGS) entry which is preliminary data.</text>
</comment>
<gene>
    <name evidence="13" type="ORF">JMF97_19010</name>
</gene>
<keyword evidence="11" id="KW-0472">Membrane</keyword>
<evidence type="ECO:0000256" key="2">
    <source>
        <dbReference type="ARBA" id="ARBA00012438"/>
    </source>
</evidence>
<name>A0ABS1UPK3_9ACTN</name>
<dbReference type="Pfam" id="PF07730">
    <property type="entry name" value="HisKA_3"/>
    <property type="match status" value="1"/>
</dbReference>
<feature type="transmembrane region" description="Helical" evidence="11">
    <location>
        <begin position="126"/>
        <end position="143"/>
    </location>
</feature>
<keyword evidence="11" id="KW-0812">Transmembrane</keyword>
<accession>A0ABS1UPK3</accession>
<dbReference type="InterPro" id="IPR011712">
    <property type="entry name" value="Sig_transdc_His_kin_sub3_dim/P"/>
</dbReference>
<dbReference type="Gene3D" id="1.20.5.1930">
    <property type="match status" value="1"/>
</dbReference>
<keyword evidence="11" id="KW-1133">Transmembrane helix</keyword>
<evidence type="ECO:0000259" key="12">
    <source>
        <dbReference type="SMART" id="SM00387"/>
    </source>
</evidence>
<feature type="transmembrane region" description="Helical" evidence="11">
    <location>
        <begin position="29"/>
        <end position="52"/>
    </location>
</feature>
<dbReference type="SUPFAM" id="SSF55874">
    <property type="entry name" value="ATPase domain of HSP90 chaperone/DNA topoisomerase II/histidine kinase"/>
    <property type="match status" value="1"/>
</dbReference>
<feature type="domain" description="Histidine kinase/HSP90-like ATPase" evidence="12">
    <location>
        <begin position="606"/>
        <end position="697"/>
    </location>
</feature>
<feature type="compositionally biased region" description="Polar residues" evidence="10">
    <location>
        <begin position="689"/>
        <end position="700"/>
    </location>
</feature>
<dbReference type="Gene3D" id="3.30.565.10">
    <property type="entry name" value="Histidine kinase-like ATPase, C-terminal domain"/>
    <property type="match status" value="1"/>
</dbReference>
<evidence type="ECO:0000256" key="10">
    <source>
        <dbReference type="SAM" id="MobiDB-lite"/>
    </source>
</evidence>
<evidence type="ECO:0000256" key="4">
    <source>
        <dbReference type="ARBA" id="ARBA00022679"/>
    </source>
</evidence>
<feature type="transmembrane region" description="Helical" evidence="11">
    <location>
        <begin position="193"/>
        <end position="217"/>
    </location>
</feature>
<dbReference type="InterPro" id="IPR003594">
    <property type="entry name" value="HATPase_dom"/>
</dbReference>
<dbReference type="SMART" id="SM00387">
    <property type="entry name" value="HATPase_c"/>
    <property type="match status" value="1"/>
</dbReference>
<feature type="transmembrane region" description="Helical" evidence="11">
    <location>
        <begin position="336"/>
        <end position="355"/>
    </location>
</feature>
<dbReference type="InterPro" id="IPR050482">
    <property type="entry name" value="Sensor_HK_TwoCompSys"/>
</dbReference>
<dbReference type="PANTHER" id="PTHR24421">
    <property type="entry name" value="NITRATE/NITRITE SENSOR PROTEIN NARX-RELATED"/>
    <property type="match status" value="1"/>
</dbReference>
<dbReference type="InterPro" id="IPR036890">
    <property type="entry name" value="HATPase_C_sf"/>
</dbReference>
<dbReference type="EC" id="2.7.13.3" evidence="2"/>
<evidence type="ECO:0000256" key="9">
    <source>
        <dbReference type="SAM" id="Coils"/>
    </source>
</evidence>
<evidence type="ECO:0000256" key="5">
    <source>
        <dbReference type="ARBA" id="ARBA00022741"/>
    </source>
</evidence>
<organism evidence="13 14">
    <name type="scientific">Micromonospora fiedleri</name>
    <dbReference type="NCBI Taxonomy" id="1157498"/>
    <lineage>
        <taxon>Bacteria</taxon>
        <taxon>Bacillati</taxon>
        <taxon>Actinomycetota</taxon>
        <taxon>Actinomycetes</taxon>
        <taxon>Micromonosporales</taxon>
        <taxon>Micromonosporaceae</taxon>
        <taxon>Micromonospora</taxon>
    </lineage>
</organism>
<feature type="transmembrane region" description="Helical" evidence="11">
    <location>
        <begin position="155"/>
        <end position="173"/>
    </location>
</feature>
<feature type="transmembrane region" description="Helical" evidence="11">
    <location>
        <begin position="271"/>
        <end position="292"/>
    </location>
</feature>
<evidence type="ECO:0000256" key="1">
    <source>
        <dbReference type="ARBA" id="ARBA00000085"/>
    </source>
</evidence>
<evidence type="ECO:0000256" key="11">
    <source>
        <dbReference type="SAM" id="Phobius"/>
    </source>
</evidence>
<keyword evidence="5" id="KW-0547">Nucleotide-binding</keyword>
<evidence type="ECO:0000256" key="6">
    <source>
        <dbReference type="ARBA" id="ARBA00022777"/>
    </source>
</evidence>
<evidence type="ECO:0000313" key="13">
    <source>
        <dbReference type="EMBL" id="MBL6278252.1"/>
    </source>
</evidence>